<evidence type="ECO:0000256" key="3">
    <source>
        <dbReference type="ARBA" id="ARBA00023082"/>
    </source>
</evidence>
<evidence type="ECO:0000313" key="8">
    <source>
        <dbReference type="Proteomes" id="UP000293874"/>
    </source>
</evidence>
<dbReference type="GO" id="GO:0016987">
    <property type="term" value="F:sigma factor activity"/>
    <property type="evidence" value="ECO:0007669"/>
    <property type="project" value="UniProtKB-KW"/>
</dbReference>
<dbReference type="InterPro" id="IPR013249">
    <property type="entry name" value="RNA_pol_sigma70_r4_t2"/>
</dbReference>
<evidence type="ECO:0000259" key="5">
    <source>
        <dbReference type="Pfam" id="PF04542"/>
    </source>
</evidence>
<dbReference type="Gene3D" id="1.10.1740.10">
    <property type="match status" value="1"/>
</dbReference>
<proteinExistence type="inferred from homology"/>
<name>A0A4Q7MZ61_9BACT</name>
<evidence type="ECO:0000256" key="2">
    <source>
        <dbReference type="ARBA" id="ARBA00023015"/>
    </source>
</evidence>
<feature type="domain" description="RNA polymerase sigma factor 70 region 4 type 2" evidence="6">
    <location>
        <begin position="123"/>
        <end position="164"/>
    </location>
</feature>
<dbReference type="AlphaFoldDB" id="A0A4Q7MZ61"/>
<dbReference type="CDD" id="cd06171">
    <property type="entry name" value="Sigma70_r4"/>
    <property type="match status" value="1"/>
</dbReference>
<dbReference type="SUPFAM" id="SSF88946">
    <property type="entry name" value="Sigma2 domain of RNA polymerase sigma factors"/>
    <property type="match status" value="1"/>
</dbReference>
<gene>
    <name evidence="7" type="ORF">EV199_0016</name>
</gene>
<evidence type="ECO:0000259" key="6">
    <source>
        <dbReference type="Pfam" id="PF08281"/>
    </source>
</evidence>
<feature type="domain" description="RNA polymerase sigma-70 region 2" evidence="5">
    <location>
        <begin position="27"/>
        <end position="93"/>
    </location>
</feature>
<evidence type="ECO:0000256" key="1">
    <source>
        <dbReference type="ARBA" id="ARBA00010641"/>
    </source>
</evidence>
<organism evidence="7 8">
    <name type="scientific">Pseudobacter ginsenosidimutans</name>
    <dbReference type="NCBI Taxonomy" id="661488"/>
    <lineage>
        <taxon>Bacteria</taxon>
        <taxon>Pseudomonadati</taxon>
        <taxon>Bacteroidota</taxon>
        <taxon>Chitinophagia</taxon>
        <taxon>Chitinophagales</taxon>
        <taxon>Chitinophagaceae</taxon>
        <taxon>Pseudobacter</taxon>
    </lineage>
</organism>
<dbReference type="PANTHER" id="PTHR43133">
    <property type="entry name" value="RNA POLYMERASE ECF-TYPE SIGMA FACTO"/>
    <property type="match status" value="1"/>
</dbReference>
<dbReference type="RefSeq" id="WP_130538653.1">
    <property type="nucleotide sequence ID" value="NZ_CP042431.1"/>
</dbReference>
<comment type="similarity">
    <text evidence="1">Belongs to the sigma-70 factor family. ECF subfamily.</text>
</comment>
<dbReference type="SUPFAM" id="SSF88659">
    <property type="entry name" value="Sigma3 and sigma4 domains of RNA polymerase sigma factors"/>
    <property type="match status" value="1"/>
</dbReference>
<accession>A0A4Q7MZ61</accession>
<evidence type="ECO:0000256" key="4">
    <source>
        <dbReference type="ARBA" id="ARBA00023163"/>
    </source>
</evidence>
<dbReference type="Pfam" id="PF04542">
    <property type="entry name" value="Sigma70_r2"/>
    <property type="match status" value="1"/>
</dbReference>
<dbReference type="EMBL" id="SGXA01000001">
    <property type="protein sequence ID" value="RZS74172.1"/>
    <property type="molecule type" value="Genomic_DNA"/>
</dbReference>
<dbReference type="Gene3D" id="1.10.10.10">
    <property type="entry name" value="Winged helix-like DNA-binding domain superfamily/Winged helix DNA-binding domain"/>
    <property type="match status" value="1"/>
</dbReference>
<keyword evidence="3" id="KW-0731">Sigma factor</keyword>
<protein>
    <submittedName>
        <fullName evidence="7">RNA polymerase sigma-70 factor (ECF subfamily)</fullName>
    </submittedName>
</protein>
<dbReference type="Proteomes" id="UP000293874">
    <property type="component" value="Unassembled WGS sequence"/>
</dbReference>
<dbReference type="InterPro" id="IPR013325">
    <property type="entry name" value="RNA_pol_sigma_r2"/>
</dbReference>
<reference evidence="7 8" key="1">
    <citation type="submission" date="2019-02" db="EMBL/GenBank/DDBJ databases">
        <title>Genomic Encyclopedia of Type Strains, Phase IV (KMG-IV): sequencing the most valuable type-strain genomes for metagenomic binning, comparative biology and taxonomic classification.</title>
        <authorList>
            <person name="Goeker M."/>
        </authorList>
    </citation>
    <scope>NUCLEOTIDE SEQUENCE [LARGE SCALE GENOMIC DNA]</scope>
    <source>
        <strain evidence="7 8">DSM 18116</strain>
    </source>
</reference>
<dbReference type="NCBIfam" id="TIGR02937">
    <property type="entry name" value="sigma70-ECF"/>
    <property type="match status" value="1"/>
</dbReference>
<dbReference type="InterPro" id="IPR013324">
    <property type="entry name" value="RNA_pol_sigma_r3/r4-like"/>
</dbReference>
<dbReference type="InterPro" id="IPR039425">
    <property type="entry name" value="RNA_pol_sigma-70-like"/>
</dbReference>
<dbReference type="GO" id="GO:0006352">
    <property type="term" value="P:DNA-templated transcription initiation"/>
    <property type="evidence" value="ECO:0007669"/>
    <property type="project" value="InterPro"/>
</dbReference>
<dbReference type="OrthoDB" id="759001at2"/>
<comment type="caution">
    <text evidence="7">The sequence shown here is derived from an EMBL/GenBank/DDBJ whole genome shotgun (WGS) entry which is preliminary data.</text>
</comment>
<keyword evidence="8" id="KW-1185">Reference proteome</keyword>
<dbReference type="Pfam" id="PF08281">
    <property type="entry name" value="Sigma70_r4_2"/>
    <property type="match status" value="1"/>
</dbReference>
<dbReference type="InterPro" id="IPR014284">
    <property type="entry name" value="RNA_pol_sigma-70_dom"/>
</dbReference>
<dbReference type="PANTHER" id="PTHR43133:SF46">
    <property type="entry name" value="RNA POLYMERASE SIGMA-70 FACTOR ECF SUBFAMILY"/>
    <property type="match status" value="1"/>
</dbReference>
<dbReference type="InterPro" id="IPR007627">
    <property type="entry name" value="RNA_pol_sigma70_r2"/>
</dbReference>
<dbReference type="InterPro" id="IPR036388">
    <property type="entry name" value="WH-like_DNA-bd_sf"/>
</dbReference>
<keyword evidence="4" id="KW-0804">Transcription</keyword>
<evidence type="ECO:0000313" key="7">
    <source>
        <dbReference type="EMBL" id="RZS74172.1"/>
    </source>
</evidence>
<keyword evidence="2" id="KW-0805">Transcription regulation</keyword>
<sequence>MPDKLQYNPQELLLRVAAGDEQAFHQLVLRYSEKVFFHAFHFLKTWHAAEETTQDIFLRIWQKREKLSSVEDWDKYLFIVSRNFLINGLQKRAQSFESTDTWHSLAVSSNPADQFENKELGALLEKAIEQLPEQKRMIFRMIHQQGLSQDEVAQSLGIATRTVRWNLVSAVSGIRDFLHRHASGDLFFMLLFVADSVRRKNFLQ</sequence>
<dbReference type="GO" id="GO:0003677">
    <property type="term" value="F:DNA binding"/>
    <property type="evidence" value="ECO:0007669"/>
    <property type="project" value="InterPro"/>
</dbReference>